<dbReference type="Proteomes" id="UP000254101">
    <property type="component" value="Unassembled WGS sequence"/>
</dbReference>
<gene>
    <name evidence="2" type="ORF">DL238_12830</name>
</gene>
<sequence>MNSKTLLLGGVLLAAVPMSSATGAGGGGGASDGNLVAMEAIAVPIIDGARLQGTLRFSIVLEAHDGAAAKRIADDMPGLRTEALLAGAEFSRLRASPFLAVDARSLSDELTEALHAREEGIDRVLLVEVTAKSF</sequence>
<reference evidence="2 3" key="1">
    <citation type="submission" date="2018-07" db="EMBL/GenBank/DDBJ databases">
        <title>Erythrobacter nanhaiensis sp. nov., a novel member of the genus Erythrobacter isolated from the South China Sea.</title>
        <authorList>
            <person name="Chen X."/>
            <person name="Liu J."/>
        </authorList>
    </citation>
    <scope>NUCLEOTIDE SEQUENCE [LARGE SCALE GENOMIC DNA]</scope>
    <source>
        <strain evidence="2 3">S-5</strain>
    </source>
</reference>
<name>A0A395LNZ2_9SPHN</name>
<keyword evidence="1" id="KW-0732">Signal</keyword>
<dbReference type="AlphaFoldDB" id="A0A395LNZ2"/>
<evidence type="ECO:0000256" key="1">
    <source>
        <dbReference type="SAM" id="SignalP"/>
    </source>
</evidence>
<dbReference type="RefSeq" id="WP_115492622.1">
    <property type="nucleotide sequence ID" value="NZ_JACHWW010000001.1"/>
</dbReference>
<evidence type="ECO:0000313" key="3">
    <source>
        <dbReference type="Proteomes" id="UP000254101"/>
    </source>
</evidence>
<dbReference type="OrthoDB" id="7504863at2"/>
<feature type="chain" id="PRO_5017313666" evidence="1">
    <location>
        <begin position="24"/>
        <end position="134"/>
    </location>
</feature>
<proteinExistence type="predicted"/>
<protein>
    <submittedName>
        <fullName evidence="2">Uncharacterized protein</fullName>
    </submittedName>
</protein>
<evidence type="ECO:0000313" key="2">
    <source>
        <dbReference type="EMBL" id="RDS78399.1"/>
    </source>
</evidence>
<organism evidence="2 3">
    <name type="scientific">Alteriqipengyuania lutimaris</name>
    <dbReference type="NCBI Taxonomy" id="1538146"/>
    <lineage>
        <taxon>Bacteria</taxon>
        <taxon>Pseudomonadati</taxon>
        <taxon>Pseudomonadota</taxon>
        <taxon>Alphaproteobacteria</taxon>
        <taxon>Sphingomonadales</taxon>
        <taxon>Erythrobacteraceae</taxon>
        <taxon>Alteriqipengyuania</taxon>
    </lineage>
</organism>
<keyword evidence="3" id="KW-1185">Reference proteome</keyword>
<dbReference type="EMBL" id="QRBB01000001">
    <property type="protein sequence ID" value="RDS78399.1"/>
    <property type="molecule type" value="Genomic_DNA"/>
</dbReference>
<feature type="signal peptide" evidence="1">
    <location>
        <begin position="1"/>
        <end position="23"/>
    </location>
</feature>
<accession>A0A395LNZ2</accession>
<comment type="caution">
    <text evidence="2">The sequence shown here is derived from an EMBL/GenBank/DDBJ whole genome shotgun (WGS) entry which is preliminary data.</text>
</comment>